<evidence type="ECO:0000313" key="2">
    <source>
        <dbReference type="Proteomes" id="UP001295423"/>
    </source>
</evidence>
<dbReference type="InterPro" id="IPR013762">
    <property type="entry name" value="Integrase-like_cat_sf"/>
</dbReference>
<comment type="caution">
    <text evidence="1">The sequence shown here is derived from an EMBL/GenBank/DDBJ whole genome shotgun (WGS) entry which is preliminary data.</text>
</comment>
<evidence type="ECO:0000313" key="1">
    <source>
        <dbReference type="EMBL" id="CAJ1950324.1"/>
    </source>
</evidence>
<keyword evidence="2" id="KW-1185">Reference proteome</keyword>
<protein>
    <submittedName>
        <fullName evidence="1">Uncharacterized protein</fullName>
    </submittedName>
</protein>
<dbReference type="GO" id="GO:0003677">
    <property type="term" value="F:DNA binding"/>
    <property type="evidence" value="ECO:0007669"/>
    <property type="project" value="InterPro"/>
</dbReference>
<dbReference type="Proteomes" id="UP001295423">
    <property type="component" value="Unassembled WGS sequence"/>
</dbReference>
<dbReference type="Gene3D" id="1.10.443.10">
    <property type="entry name" value="Intergrase catalytic core"/>
    <property type="match status" value="1"/>
</dbReference>
<dbReference type="GO" id="GO:0006310">
    <property type="term" value="P:DNA recombination"/>
    <property type="evidence" value="ECO:0007669"/>
    <property type="project" value="InterPro"/>
</dbReference>
<name>A0AAD2FRB0_9STRA</name>
<accession>A0AAD2FRB0</accession>
<reference evidence="1" key="1">
    <citation type="submission" date="2023-08" db="EMBL/GenBank/DDBJ databases">
        <authorList>
            <person name="Audoor S."/>
            <person name="Bilcke G."/>
        </authorList>
    </citation>
    <scope>NUCLEOTIDE SEQUENCE</scope>
</reference>
<organism evidence="1 2">
    <name type="scientific">Cylindrotheca closterium</name>
    <dbReference type="NCBI Taxonomy" id="2856"/>
    <lineage>
        <taxon>Eukaryota</taxon>
        <taxon>Sar</taxon>
        <taxon>Stramenopiles</taxon>
        <taxon>Ochrophyta</taxon>
        <taxon>Bacillariophyta</taxon>
        <taxon>Bacillariophyceae</taxon>
        <taxon>Bacillariophycidae</taxon>
        <taxon>Bacillariales</taxon>
        <taxon>Bacillariaceae</taxon>
        <taxon>Cylindrotheca</taxon>
    </lineage>
</organism>
<dbReference type="GO" id="GO:0015074">
    <property type="term" value="P:DNA integration"/>
    <property type="evidence" value="ECO:0007669"/>
    <property type="project" value="InterPro"/>
</dbReference>
<dbReference type="EMBL" id="CAKOGP040001762">
    <property type="protein sequence ID" value="CAJ1950324.1"/>
    <property type="molecule type" value="Genomic_DNA"/>
</dbReference>
<proteinExistence type="predicted"/>
<dbReference type="AlphaFoldDB" id="A0AAD2FRB0"/>
<sequence>MSNSSYINALVRYLYEESQEHNVSTLSLASGYNLHGKQLKSDTIKSYIRHVSTFLMRFGGHDPRYDNVGDTKMSRYLTSIFDEVSCHEGVRDKCEPYTLRLQQELEARILRDAVDRDSLLAALADWFVCHLMTGCRLSKWAQTSAGIEFGQHARDCDGVPLAFCIEDIDCRDANNAKVPIAVFLHHPEKVHRIYIRWTHQKNGDHGELRLFTLNTSNPARCFIKRMHSLISRFYRLMDESLPTGIPLSVYRSDGGKVTNIHDAVITKVMRDLAIHVYKLDPTKDKIKFSSHSLRVGACVALHALGFTLDQIKFLL</sequence>
<gene>
    <name evidence="1" type="ORF">CYCCA115_LOCUS12532</name>
</gene>